<dbReference type="AlphaFoldDB" id="A0A6G7Y5T1"/>
<evidence type="ECO:0000313" key="3">
    <source>
        <dbReference type="EMBL" id="QIK72036.1"/>
    </source>
</evidence>
<reference evidence="3 4" key="1">
    <citation type="submission" date="2020-03" db="EMBL/GenBank/DDBJ databases">
        <title>Propioniciclava sp. nov., isolated from Hydrophilus acuminatus.</title>
        <authorList>
            <person name="Hyun D.-W."/>
            <person name="Bae J.-W."/>
        </authorList>
    </citation>
    <scope>NUCLEOTIDE SEQUENCE [LARGE SCALE GENOMIC DNA]</scope>
    <source>
        <strain evidence="3 4">HDW11</strain>
    </source>
</reference>
<feature type="transmembrane region" description="Helical" evidence="2">
    <location>
        <begin position="163"/>
        <end position="185"/>
    </location>
</feature>
<feature type="transmembrane region" description="Helical" evidence="2">
    <location>
        <begin position="351"/>
        <end position="372"/>
    </location>
</feature>
<keyword evidence="2" id="KW-0812">Transmembrane</keyword>
<feature type="transmembrane region" description="Helical" evidence="2">
    <location>
        <begin position="392"/>
        <end position="412"/>
    </location>
</feature>
<keyword evidence="2" id="KW-0472">Membrane</keyword>
<dbReference type="KEGG" id="prv:G7070_06855"/>
<evidence type="ECO:0000313" key="4">
    <source>
        <dbReference type="Proteomes" id="UP000501058"/>
    </source>
</evidence>
<keyword evidence="2" id="KW-1133">Transmembrane helix</keyword>
<feature type="region of interest" description="Disordered" evidence="1">
    <location>
        <begin position="415"/>
        <end position="449"/>
    </location>
</feature>
<proteinExistence type="predicted"/>
<feature type="transmembrane region" description="Helical" evidence="2">
    <location>
        <begin position="20"/>
        <end position="41"/>
    </location>
</feature>
<feature type="compositionally biased region" description="Basic and acidic residues" evidence="1">
    <location>
        <begin position="431"/>
        <end position="449"/>
    </location>
</feature>
<dbReference type="RefSeq" id="WP_166233006.1">
    <property type="nucleotide sequence ID" value="NZ_CP049865.1"/>
</dbReference>
<feature type="transmembrane region" description="Helical" evidence="2">
    <location>
        <begin position="192"/>
        <end position="214"/>
    </location>
</feature>
<name>A0A6G7Y5T1_9ACTN</name>
<organism evidence="3 4">
    <name type="scientific">Propioniciclava coleopterorum</name>
    <dbReference type="NCBI Taxonomy" id="2714937"/>
    <lineage>
        <taxon>Bacteria</taxon>
        <taxon>Bacillati</taxon>
        <taxon>Actinomycetota</taxon>
        <taxon>Actinomycetes</taxon>
        <taxon>Propionibacteriales</taxon>
        <taxon>Propionibacteriaceae</taxon>
        <taxon>Propioniciclava</taxon>
    </lineage>
</organism>
<sequence length="449" mass="46971">MSTSASPPPVSPGLRWSGAGVFAVVLAWAVAKYVSAWWWVWRPEEFSDTYYYFLAAEAAVATGELAQALPEYPTPAGWLLLAPYLLGAHDYVAYRGAVMAMTTVADAAFALVLGRVAGPIGVLGWIGLTTALGSLPLLRFDMLPAAAAGIALLLIVQRRGSGAAVMVALGTGLKVWPIVLAPLILAGRRRAAAVVTFVVSGLTLVLGSVLVGGWDRLLSPLTHQRERGLQIEAVAALVPMWSWSRGGDQTIGYSEFHAYEVAGAGVDGWLLAAQAAALAAALACGVLLLVWLFRGAEVGAASWLALGLVGAFIVTSPALSPQYLLWLAPPAAVLLGTADRQDAGAPSWPRAAATWAAALALCVLTTVIYPVAYDALLQHRPTTTAALTVLTARNLGLVVLVVGCLEAAWGAVGGNPRKPVRGNRPRSLELAGRRFRTEEDADGDAGRDD</sequence>
<dbReference type="EMBL" id="CP049865">
    <property type="protein sequence ID" value="QIK72036.1"/>
    <property type="molecule type" value="Genomic_DNA"/>
</dbReference>
<dbReference type="Proteomes" id="UP000501058">
    <property type="component" value="Chromosome"/>
</dbReference>
<accession>A0A6G7Y5T1</accession>
<evidence type="ECO:0000256" key="1">
    <source>
        <dbReference type="SAM" id="MobiDB-lite"/>
    </source>
</evidence>
<gene>
    <name evidence="3" type="ORF">G7070_06855</name>
</gene>
<feature type="transmembrane region" description="Helical" evidence="2">
    <location>
        <begin position="300"/>
        <end position="317"/>
    </location>
</feature>
<keyword evidence="4" id="KW-1185">Reference proteome</keyword>
<evidence type="ECO:0000256" key="2">
    <source>
        <dbReference type="SAM" id="Phobius"/>
    </source>
</evidence>
<feature type="transmembrane region" description="Helical" evidence="2">
    <location>
        <begin position="269"/>
        <end position="293"/>
    </location>
</feature>
<protein>
    <submittedName>
        <fullName evidence="3">DUF2029 domain-containing protein</fullName>
    </submittedName>
</protein>
<feature type="transmembrane region" description="Helical" evidence="2">
    <location>
        <begin position="107"/>
        <end position="128"/>
    </location>
</feature>